<evidence type="ECO:0000256" key="1">
    <source>
        <dbReference type="SAM" id="Phobius"/>
    </source>
</evidence>
<dbReference type="AlphaFoldDB" id="A0A4Y8Q045"/>
<accession>A0A4Y8Q045</accession>
<evidence type="ECO:0000313" key="2">
    <source>
        <dbReference type="EMBL" id="TFE87037.1"/>
    </source>
</evidence>
<sequence>MKPSNRQDDKLPQYLNKLLDDMPLLEPSAEFTRRVMQQVEGGPVPILASKRIPRWRGEVVNGSVAIAATFVFISTGIVGKIVAFDSQIAQLSLYIEKLSRLIS</sequence>
<evidence type="ECO:0000313" key="3">
    <source>
        <dbReference type="Proteomes" id="UP000298246"/>
    </source>
</evidence>
<protein>
    <submittedName>
        <fullName evidence="2">Uncharacterized protein</fullName>
    </submittedName>
</protein>
<organism evidence="2 3">
    <name type="scientific">Paenibacillus athensensis</name>
    <dbReference type="NCBI Taxonomy" id="1967502"/>
    <lineage>
        <taxon>Bacteria</taxon>
        <taxon>Bacillati</taxon>
        <taxon>Bacillota</taxon>
        <taxon>Bacilli</taxon>
        <taxon>Bacillales</taxon>
        <taxon>Paenibacillaceae</taxon>
        <taxon>Paenibacillus</taxon>
    </lineage>
</organism>
<keyword evidence="1" id="KW-0472">Membrane</keyword>
<proteinExistence type="predicted"/>
<dbReference type="EMBL" id="MYFO01000015">
    <property type="protein sequence ID" value="TFE87037.1"/>
    <property type="molecule type" value="Genomic_DNA"/>
</dbReference>
<dbReference type="Proteomes" id="UP000298246">
    <property type="component" value="Unassembled WGS sequence"/>
</dbReference>
<dbReference type="RefSeq" id="WP_134753415.1">
    <property type="nucleotide sequence ID" value="NZ_MYFO02000013.1"/>
</dbReference>
<reference evidence="2 3" key="1">
    <citation type="submission" date="2017-03" db="EMBL/GenBank/DDBJ databases">
        <title>Isolation of Levoglucosan Utilizing Bacteria.</title>
        <authorList>
            <person name="Arya A.S."/>
        </authorList>
    </citation>
    <scope>NUCLEOTIDE SEQUENCE [LARGE SCALE GENOMIC DNA]</scope>
    <source>
        <strain evidence="2 3">MEC069</strain>
    </source>
</reference>
<keyword evidence="3" id="KW-1185">Reference proteome</keyword>
<keyword evidence="1" id="KW-0812">Transmembrane</keyword>
<gene>
    <name evidence="2" type="ORF">B5M42_12785</name>
</gene>
<name>A0A4Y8Q045_9BACL</name>
<dbReference type="OrthoDB" id="2625715at2"/>
<feature type="transmembrane region" description="Helical" evidence="1">
    <location>
        <begin position="59"/>
        <end position="83"/>
    </location>
</feature>
<comment type="caution">
    <text evidence="2">The sequence shown here is derived from an EMBL/GenBank/DDBJ whole genome shotgun (WGS) entry which is preliminary data.</text>
</comment>
<keyword evidence="1" id="KW-1133">Transmembrane helix</keyword>